<dbReference type="KEGG" id="cchl:FPL14_06120"/>
<keyword evidence="1" id="KW-0812">Transmembrane</keyword>
<dbReference type="AlphaFoldDB" id="A0A7G5BV46"/>
<feature type="transmembrane region" description="Helical" evidence="1">
    <location>
        <begin position="36"/>
        <end position="58"/>
    </location>
</feature>
<keyword evidence="1" id="KW-1133">Transmembrane helix</keyword>
<dbReference type="EMBL" id="CP041969">
    <property type="protein sequence ID" value="QMV40830.1"/>
    <property type="molecule type" value="Genomic_DNA"/>
</dbReference>
<dbReference type="Proteomes" id="UP000515679">
    <property type="component" value="Chromosome"/>
</dbReference>
<name>A0A7G5BV46_9BACL</name>
<proteinExistence type="predicted"/>
<sequence>MNAKACSIAYALSGIWLFLVYAWMSDYHWFRSLSIGTWGFLLVDAITLAPVILILLVADRFQPAGKSGNPR</sequence>
<accession>A0A7G5BV46</accession>
<protein>
    <recommendedName>
        <fullName evidence="4">DUF997 family protein</fullName>
    </recommendedName>
</protein>
<evidence type="ECO:0008006" key="4">
    <source>
        <dbReference type="Google" id="ProtNLM"/>
    </source>
</evidence>
<organism evidence="2 3">
    <name type="scientific">Cohnella cholangitidis</name>
    <dbReference type="NCBI Taxonomy" id="2598458"/>
    <lineage>
        <taxon>Bacteria</taxon>
        <taxon>Bacillati</taxon>
        <taxon>Bacillota</taxon>
        <taxon>Bacilli</taxon>
        <taxon>Bacillales</taxon>
        <taxon>Paenibacillaceae</taxon>
        <taxon>Cohnella</taxon>
    </lineage>
</organism>
<dbReference type="RefSeq" id="WP_182302187.1">
    <property type="nucleotide sequence ID" value="NZ_CP041969.1"/>
</dbReference>
<evidence type="ECO:0000256" key="1">
    <source>
        <dbReference type="SAM" id="Phobius"/>
    </source>
</evidence>
<evidence type="ECO:0000313" key="2">
    <source>
        <dbReference type="EMBL" id="QMV40830.1"/>
    </source>
</evidence>
<feature type="transmembrane region" description="Helical" evidence="1">
    <location>
        <begin position="7"/>
        <end position="24"/>
    </location>
</feature>
<keyword evidence="3" id="KW-1185">Reference proteome</keyword>
<reference evidence="2 3" key="1">
    <citation type="submission" date="2019-07" db="EMBL/GenBank/DDBJ databases">
        <authorList>
            <person name="Kim J.K."/>
            <person name="Cheong H.-M."/>
            <person name="Choi Y."/>
            <person name="Hwang K.J."/>
            <person name="Lee S."/>
            <person name="Choi C."/>
        </authorList>
    </citation>
    <scope>NUCLEOTIDE SEQUENCE [LARGE SCALE GENOMIC DNA]</scope>
    <source>
        <strain evidence="2 3">KS 22</strain>
    </source>
</reference>
<evidence type="ECO:0000313" key="3">
    <source>
        <dbReference type="Proteomes" id="UP000515679"/>
    </source>
</evidence>
<keyword evidence="1" id="KW-0472">Membrane</keyword>
<gene>
    <name evidence="2" type="ORF">FPL14_06120</name>
</gene>